<dbReference type="PANTHER" id="PTHR21497:SF24">
    <property type="entry name" value="E3 UBIQUITIN-PROTEIN LIGASE UBR1"/>
    <property type="match status" value="1"/>
</dbReference>
<dbReference type="EMBL" id="JNBR01001833">
    <property type="protein sequence ID" value="OQR84832.1"/>
    <property type="molecule type" value="Genomic_DNA"/>
</dbReference>
<dbReference type="InterPro" id="IPR044046">
    <property type="entry name" value="E3_ligase_UBR-like_C"/>
</dbReference>
<evidence type="ECO:0000256" key="3">
    <source>
        <dbReference type="ARBA" id="ARBA00022679"/>
    </source>
</evidence>
<evidence type="ECO:0000256" key="1">
    <source>
        <dbReference type="ARBA" id="ARBA00000900"/>
    </source>
</evidence>
<dbReference type="UniPathway" id="UPA00143"/>
<dbReference type="InterPro" id="IPR003126">
    <property type="entry name" value="Znf_UBR"/>
</dbReference>
<dbReference type="Pfam" id="PF02207">
    <property type="entry name" value="zf-UBR"/>
    <property type="match status" value="1"/>
</dbReference>
<evidence type="ECO:0000259" key="12">
    <source>
        <dbReference type="PROSITE" id="PS51157"/>
    </source>
</evidence>
<evidence type="ECO:0000256" key="11">
    <source>
        <dbReference type="SAM" id="MobiDB-lite"/>
    </source>
</evidence>
<name>A0A1V9YGI1_ACHHY</name>
<dbReference type="FunFam" id="2.10.110.30:FF:000002">
    <property type="entry name" value="Putative e3 ubiquitin-protein ligase ubr3"/>
    <property type="match status" value="1"/>
</dbReference>
<dbReference type="Gene3D" id="2.10.110.30">
    <property type="match status" value="1"/>
</dbReference>
<dbReference type="GO" id="GO:0071596">
    <property type="term" value="P:ubiquitin-dependent protein catabolic process via the N-end rule pathway"/>
    <property type="evidence" value="ECO:0007669"/>
    <property type="project" value="UniProtKB-UniRule"/>
</dbReference>
<sequence>MTLRYAWLDSLKAEIEGNPHAVTRKRMCGYEFRPGDMAWNCRQCQKDDTCVMCHKCFTASHEHLAHDVMFYYAQNGNGCCDCGDEEAWSPHGFCPDHNTTAVGSAPPPDILASVPSALLLQARTEVAADIKLFHAYAKTRRAGFRRVLLADDSTGLYDLYVHVPDLNHQGNASLASTLPESVTLIQRNLSASEVLLWQTKLAKKQPANLCSIFHSHDVHANTNVLAIATRLAKCALACDVGCRLVAEQVLALDNFLVDVMVADCLLPRHDNEALHSLIMALIPDPEFKQQFAVAFAVSYPQLFHDFLLGLGLAGHGILGFGVQFLNRASFVHLLMHSYGFFGTLLQTLHRTLVSFAVPTATSNDADSVPLLQPPGRLWDSLATYLANPATTGLPDLAELQQLLPFQPDARAAAFVTWFRTLDLSLPGRRALQLDASGFTSHRYTQVLLDLKYTLQIAHPRLLSAFYGEVRLLCHVLSLAQGVGRDSRLQIDEPHVAFESRHWIVSIELSSMLNELFSGVLINVVQHHEQPCVEEAIPLLLAAWWDAFVLWLAATGQYFAPPTAVDGSFVLPPIGARGVRVSPHYPLHRAFCLLYRACLGRPLLLKAFREAVTRFVDASHWHAHMLLLPLVEGLVWDAQVHAGLWKRNGWSVMNHSMNYGEPYYCMKFRNVDLLGVQVLAELLGMHTMVPLLLARFDASGLDCSEPATQEAMLAECLALFCQLATEIPVLVADHPVHPLYPALRQLVLLRLCVKPSTHSELCKCVAEFCAMYDVLTAATPVSPDTVLKAIAADICVPDAKFYTLRPEGYDEYDATSVHLTRKQHEVARVNRLQARAKRVGTPRPAAPRPLHLAHPAPALSTCFFMLLHPSLCRVVADVLAAIDASSALVTIAVHLLTLQSHALRVAPADVQSAYLACVDSLGTLSTLRARAAGDDEVGRHLQWVLVDLETYPALRPPPTLTPSVAVEASRPPRDERQASARQRALLKMQQQQAAFSLLLEDDDAMGTDDADECAMCHEASTPLSSIGFVQVSGLNVLAPPFKTPWEDMKRDMTPLTISCCGHVVHQACWQAYYATQFQKVITGEAYLNAVDVKKGEFLCPVCKSIANVLVPLLPPSPPPTDAPLPEWEAWVAATDATDASVATANDTNVAALALMCMSVHRVATGSVEKSRPDRYVASACHAVASTLWHAREVPPALLPAARRLRGVAAPDAFGLVRALLAAGSELDGVETADTQTPTQVQKTWKGVVGAKPLLLQDLSAVLARGVLLAPTPGDQVRMAQLVTTAYAVQTFLWLAHHGPTTDATDITAGGTNADGLMSWFRHAPNAAAIAAAIRRLCDVSLSPGALAWAAEDLTRFDAVAQALLPAPAATSLLLDDLPPAVAVLVPKWLKAVHSTYATMTDPNHVLAQWQHKHAASDWQRVWQQDLATAHVPLSAAYWRTTRSSFLAALPHSYSELYMHLTKQTCPGCHQFPARPALCLMCGLVLCAASTCREATVASMASVSGACTLHAHKCGRGLGLFLLTVEGTVLLVSGKLAAYDSNGLYVDEYGEGFGERTSRFQFRGRPLFLDVAMRDRLLRLWREQAIHMEIVQIQNTVERIVINSFY</sequence>
<dbReference type="GO" id="GO:0005737">
    <property type="term" value="C:cytoplasm"/>
    <property type="evidence" value="ECO:0007669"/>
    <property type="project" value="TreeGrafter"/>
</dbReference>
<comment type="caution">
    <text evidence="13">The sequence shown here is derived from an EMBL/GenBank/DDBJ whole genome shotgun (WGS) entry which is preliminary data.</text>
</comment>
<evidence type="ECO:0000256" key="8">
    <source>
        <dbReference type="ARBA" id="ARBA00046341"/>
    </source>
</evidence>
<dbReference type="GO" id="GO:0061630">
    <property type="term" value="F:ubiquitin protein ligase activity"/>
    <property type="evidence" value="ECO:0007669"/>
    <property type="project" value="UniProtKB-UniRule"/>
</dbReference>
<keyword evidence="6 10" id="KW-0833">Ubl conjugation pathway</keyword>
<keyword evidence="14" id="KW-1185">Reference proteome</keyword>
<proteinExistence type="inferred from homology"/>
<evidence type="ECO:0000256" key="4">
    <source>
        <dbReference type="ARBA" id="ARBA00022723"/>
    </source>
</evidence>
<evidence type="ECO:0000256" key="7">
    <source>
        <dbReference type="ARBA" id="ARBA00022833"/>
    </source>
</evidence>
<accession>A0A1V9YGI1</accession>
<organism evidence="13 14">
    <name type="scientific">Achlya hypogyna</name>
    <name type="common">Oomycete</name>
    <name type="synonym">Protoachlya hypogyna</name>
    <dbReference type="NCBI Taxonomy" id="1202772"/>
    <lineage>
        <taxon>Eukaryota</taxon>
        <taxon>Sar</taxon>
        <taxon>Stramenopiles</taxon>
        <taxon>Oomycota</taxon>
        <taxon>Saprolegniomycetes</taxon>
        <taxon>Saprolegniales</taxon>
        <taxon>Achlyaceae</taxon>
        <taxon>Achlya</taxon>
    </lineage>
</organism>
<dbReference type="CDD" id="cd19673">
    <property type="entry name" value="UBR-box_UBR3"/>
    <property type="match status" value="1"/>
</dbReference>
<reference evidence="13 14" key="1">
    <citation type="journal article" date="2014" name="Genome Biol. Evol.">
        <title>The secreted proteins of Achlya hypogyna and Thraustotheca clavata identify the ancestral oomycete secretome and reveal gene acquisitions by horizontal gene transfer.</title>
        <authorList>
            <person name="Misner I."/>
            <person name="Blouin N."/>
            <person name="Leonard G."/>
            <person name="Richards T.A."/>
            <person name="Lane C.E."/>
        </authorList>
    </citation>
    <scope>NUCLEOTIDE SEQUENCE [LARGE SCALE GENOMIC DNA]</scope>
    <source>
        <strain evidence="13 14">ATCC 48635</strain>
    </source>
</reference>
<evidence type="ECO:0000256" key="10">
    <source>
        <dbReference type="RuleBase" id="RU366018"/>
    </source>
</evidence>
<evidence type="ECO:0000256" key="2">
    <source>
        <dbReference type="ARBA" id="ARBA00004906"/>
    </source>
</evidence>
<feature type="domain" description="UBR-type" evidence="12">
    <location>
        <begin position="26"/>
        <end position="99"/>
    </location>
</feature>
<feature type="region of interest" description="Disordered" evidence="11">
    <location>
        <begin position="958"/>
        <end position="978"/>
    </location>
</feature>
<dbReference type="EC" id="2.3.2.27" evidence="10"/>
<dbReference type="PROSITE" id="PS51157">
    <property type="entry name" value="ZF_UBR"/>
    <property type="match status" value="1"/>
</dbReference>
<evidence type="ECO:0000313" key="13">
    <source>
        <dbReference type="EMBL" id="OQR84832.1"/>
    </source>
</evidence>
<keyword evidence="3 10" id="KW-0808">Transferase</keyword>
<evidence type="ECO:0000256" key="5">
    <source>
        <dbReference type="ARBA" id="ARBA00022771"/>
    </source>
</evidence>
<dbReference type="GO" id="GO:0008270">
    <property type="term" value="F:zinc ion binding"/>
    <property type="evidence" value="ECO:0007669"/>
    <property type="project" value="UniProtKB-UniRule"/>
</dbReference>
<comment type="catalytic activity">
    <reaction evidence="1 10">
        <text>S-ubiquitinyl-[E2 ubiquitin-conjugating enzyme]-L-cysteine + [acceptor protein]-L-lysine = [E2 ubiquitin-conjugating enzyme]-L-cysteine + N(6)-ubiquitinyl-[acceptor protein]-L-lysine.</text>
        <dbReference type="EC" id="2.3.2.27"/>
    </reaction>
</comment>
<evidence type="ECO:0000256" key="9">
    <source>
        <dbReference type="PROSITE-ProRule" id="PRU00508"/>
    </source>
</evidence>
<dbReference type="InterPro" id="IPR039164">
    <property type="entry name" value="UBR1-like"/>
</dbReference>
<dbReference type="SMART" id="SM00396">
    <property type="entry name" value="ZnF_UBR1"/>
    <property type="match status" value="1"/>
</dbReference>
<dbReference type="Pfam" id="PF18995">
    <property type="entry name" value="PRT6_C"/>
    <property type="match status" value="1"/>
</dbReference>
<keyword evidence="4 10" id="KW-0479">Metal-binding</keyword>
<evidence type="ECO:0000256" key="6">
    <source>
        <dbReference type="ARBA" id="ARBA00022786"/>
    </source>
</evidence>
<dbReference type="PANTHER" id="PTHR21497">
    <property type="entry name" value="UBIQUITIN LIGASE E3 ALPHA-RELATED"/>
    <property type="match status" value="1"/>
</dbReference>
<keyword evidence="7 10" id="KW-0862">Zinc</keyword>
<protein>
    <recommendedName>
        <fullName evidence="10">E3 ubiquitin-protein ligase</fullName>
        <ecNumber evidence="10">2.3.2.27</ecNumber>
    </recommendedName>
</protein>
<comment type="function">
    <text evidence="10">Ubiquitin ligase protein which is a component of the N-end rule pathway. Recognizes and binds to proteins bearing specific N-terminal residues that are destabilizing according to the N-end rule, leading to their ubiquitination and subsequent degradation.</text>
</comment>
<gene>
    <name evidence="13" type="ORF">ACHHYP_12796</name>
</gene>
<dbReference type="STRING" id="1202772.A0A1V9YGI1"/>
<evidence type="ECO:0000313" key="14">
    <source>
        <dbReference type="Proteomes" id="UP000243579"/>
    </source>
</evidence>
<feature type="zinc finger region" description="UBR-type" evidence="9">
    <location>
        <begin position="26"/>
        <end position="99"/>
    </location>
</feature>
<dbReference type="Proteomes" id="UP000243579">
    <property type="component" value="Unassembled WGS sequence"/>
</dbReference>
<comment type="similarity">
    <text evidence="8 10">Belongs to the E3 ubiquitin-protein ligase UBR1-like family.</text>
</comment>
<dbReference type="GO" id="GO:0000151">
    <property type="term" value="C:ubiquitin ligase complex"/>
    <property type="evidence" value="ECO:0007669"/>
    <property type="project" value="TreeGrafter"/>
</dbReference>
<comment type="pathway">
    <text evidence="2 10">Protein modification; protein ubiquitination.</text>
</comment>
<keyword evidence="5 10" id="KW-0863">Zinc-finger</keyword>
<dbReference type="OrthoDB" id="26387at2759"/>
<dbReference type="GO" id="GO:0016567">
    <property type="term" value="P:protein ubiquitination"/>
    <property type="evidence" value="ECO:0007669"/>
    <property type="project" value="UniProtKB-UniRule"/>
</dbReference>